<name>A0A2G9RAC8_AQUCT</name>
<gene>
    <name evidence="1" type="ORF">AB205_0102360</name>
</gene>
<dbReference type="Proteomes" id="UP000228934">
    <property type="component" value="Unassembled WGS sequence"/>
</dbReference>
<dbReference type="AlphaFoldDB" id="A0A2G9RAC8"/>
<organism evidence="1 2">
    <name type="scientific">Aquarana catesbeiana</name>
    <name type="common">American bullfrog</name>
    <name type="synonym">Rana catesbeiana</name>
    <dbReference type="NCBI Taxonomy" id="8400"/>
    <lineage>
        <taxon>Eukaryota</taxon>
        <taxon>Metazoa</taxon>
        <taxon>Chordata</taxon>
        <taxon>Craniata</taxon>
        <taxon>Vertebrata</taxon>
        <taxon>Euteleostomi</taxon>
        <taxon>Amphibia</taxon>
        <taxon>Batrachia</taxon>
        <taxon>Anura</taxon>
        <taxon>Neobatrachia</taxon>
        <taxon>Ranoidea</taxon>
        <taxon>Ranidae</taxon>
        <taxon>Aquarana</taxon>
    </lineage>
</organism>
<protein>
    <submittedName>
        <fullName evidence="1">Uncharacterized protein</fullName>
    </submittedName>
</protein>
<evidence type="ECO:0000313" key="2">
    <source>
        <dbReference type="Proteomes" id="UP000228934"/>
    </source>
</evidence>
<dbReference type="EMBL" id="KV957591">
    <property type="protein sequence ID" value="PIO24850.1"/>
    <property type="molecule type" value="Genomic_DNA"/>
</dbReference>
<proteinExistence type="predicted"/>
<evidence type="ECO:0000313" key="1">
    <source>
        <dbReference type="EMBL" id="PIO24850.1"/>
    </source>
</evidence>
<keyword evidence="2" id="KW-1185">Reference proteome</keyword>
<sequence>MHSGLLAVNRCHLPTVNMLVSGAQRTTLRYKSLFI</sequence>
<reference evidence="2" key="1">
    <citation type="journal article" date="2017" name="Nat. Commun.">
        <title>The North American bullfrog draft genome provides insight into hormonal regulation of long noncoding RNA.</title>
        <authorList>
            <person name="Hammond S.A."/>
            <person name="Warren R.L."/>
            <person name="Vandervalk B.P."/>
            <person name="Kucuk E."/>
            <person name="Khan H."/>
            <person name="Gibb E.A."/>
            <person name="Pandoh P."/>
            <person name="Kirk H."/>
            <person name="Zhao Y."/>
            <person name="Jones M."/>
            <person name="Mungall A.J."/>
            <person name="Coope R."/>
            <person name="Pleasance S."/>
            <person name="Moore R.A."/>
            <person name="Holt R.A."/>
            <person name="Round J.M."/>
            <person name="Ohora S."/>
            <person name="Walle B.V."/>
            <person name="Veldhoen N."/>
            <person name="Helbing C.C."/>
            <person name="Birol I."/>
        </authorList>
    </citation>
    <scope>NUCLEOTIDE SEQUENCE [LARGE SCALE GENOMIC DNA]</scope>
</reference>
<accession>A0A2G9RAC8</accession>